<gene>
    <name evidence="3" type="ORF">RND81_08G048900</name>
</gene>
<dbReference type="EMBL" id="JBDFQZ010000008">
    <property type="protein sequence ID" value="KAK9697617.1"/>
    <property type="molecule type" value="Genomic_DNA"/>
</dbReference>
<dbReference type="AlphaFoldDB" id="A0AAW1J3N3"/>
<evidence type="ECO:0000313" key="4">
    <source>
        <dbReference type="Proteomes" id="UP001443914"/>
    </source>
</evidence>
<sequence>MSQLQHINRNQGSELSMIKQTIQYAFFMVVCIWLLYQIHHSIYVRRVSDCDLIDNKLTDDHITEVLGRKGGVQGRITTSHYTEEVVEEFVSEIFDKKGNLRREGKDDDDEDRKTEMSRENEIDSEMRVNGVILQKGEELEIFKFSDENGVPEYEFERSSRRSEVEDEDYRKGSDLRDVIRTGEMEEILDVCPQNVTTKYSFKKLEEKHLNLLKKV</sequence>
<keyword evidence="2" id="KW-0472">Membrane</keyword>
<evidence type="ECO:0000256" key="2">
    <source>
        <dbReference type="SAM" id="Phobius"/>
    </source>
</evidence>
<dbReference type="Proteomes" id="UP001443914">
    <property type="component" value="Unassembled WGS sequence"/>
</dbReference>
<reference evidence="3" key="1">
    <citation type="submission" date="2024-03" db="EMBL/GenBank/DDBJ databases">
        <title>WGS assembly of Saponaria officinalis var. Norfolk2.</title>
        <authorList>
            <person name="Jenkins J."/>
            <person name="Shu S."/>
            <person name="Grimwood J."/>
            <person name="Barry K."/>
            <person name="Goodstein D."/>
            <person name="Schmutz J."/>
            <person name="Leebens-Mack J."/>
            <person name="Osbourn A."/>
        </authorList>
    </citation>
    <scope>NUCLEOTIDE SEQUENCE [LARGE SCALE GENOMIC DNA]</scope>
    <source>
        <strain evidence="3">JIC</strain>
    </source>
</reference>
<proteinExistence type="predicted"/>
<evidence type="ECO:0000313" key="3">
    <source>
        <dbReference type="EMBL" id="KAK9697617.1"/>
    </source>
</evidence>
<keyword evidence="2" id="KW-1133">Transmembrane helix</keyword>
<protein>
    <submittedName>
        <fullName evidence="3">Uncharacterized protein</fullName>
    </submittedName>
</protein>
<evidence type="ECO:0000256" key="1">
    <source>
        <dbReference type="SAM" id="MobiDB-lite"/>
    </source>
</evidence>
<accession>A0AAW1J3N3</accession>
<comment type="caution">
    <text evidence="3">The sequence shown here is derived from an EMBL/GenBank/DDBJ whole genome shotgun (WGS) entry which is preliminary data.</text>
</comment>
<feature type="transmembrane region" description="Helical" evidence="2">
    <location>
        <begin position="21"/>
        <end position="38"/>
    </location>
</feature>
<name>A0AAW1J3N3_SAPOF</name>
<keyword evidence="2" id="KW-0812">Transmembrane</keyword>
<organism evidence="3 4">
    <name type="scientific">Saponaria officinalis</name>
    <name type="common">Common soapwort</name>
    <name type="synonym">Lychnis saponaria</name>
    <dbReference type="NCBI Taxonomy" id="3572"/>
    <lineage>
        <taxon>Eukaryota</taxon>
        <taxon>Viridiplantae</taxon>
        <taxon>Streptophyta</taxon>
        <taxon>Embryophyta</taxon>
        <taxon>Tracheophyta</taxon>
        <taxon>Spermatophyta</taxon>
        <taxon>Magnoliopsida</taxon>
        <taxon>eudicotyledons</taxon>
        <taxon>Gunneridae</taxon>
        <taxon>Pentapetalae</taxon>
        <taxon>Caryophyllales</taxon>
        <taxon>Caryophyllaceae</taxon>
        <taxon>Caryophylleae</taxon>
        <taxon>Saponaria</taxon>
    </lineage>
</organism>
<keyword evidence="4" id="KW-1185">Reference proteome</keyword>
<feature type="region of interest" description="Disordered" evidence="1">
    <location>
        <begin position="100"/>
        <end position="121"/>
    </location>
</feature>